<keyword evidence="1" id="KW-0175">Coiled coil</keyword>
<reference evidence="4" key="1">
    <citation type="submission" date="2016-10" db="EMBL/GenBank/DDBJ databases">
        <authorList>
            <person name="Varghese N."/>
            <person name="Submissions S."/>
        </authorList>
    </citation>
    <scope>NUCLEOTIDE SEQUENCE [LARGE SCALE GENOMIC DNA]</scope>
    <source>
        <strain evidence="4">CBMB127</strain>
    </source>
</reference>
<dbReference type="Gene3D" id="3.40.50.300">
    <property type="entry name" value="P-loop containing nucleotide triphosphate hydrolases"/>
    <property type="match status" value="2"/>
</dbReference>
<dbReference type="PANTHER" id="PTHR43681">
    <property type="entry name" value="TRANSMEMBRANE GTPASE FZO"/>
    <property type="match status" value="1"/>
</dbReference>
<keyword evidence="4" id="KW-1185">Reference proteome</keyword>
<accession>A0A1G9A5Y5</accession>
<proteinExistence type="predicted"/>
<dbReference type="EMBL" id="FNFX01000001">
    <property type="protein sequence ID" value="SDK22005.1"/>
    <property type="molecule type" value="Genomic_DNA"/>
</dbReference>
<gene>
    <name evidence="3" type="ORF">SAMN05192566_0673</name>
</gene>
<dbReference type="STRING" id="492660.SAMN05192566_0673"/>
<dbReference type="PANTHER" id="PTHR43681:SF1">
    <property type="entry name" value="SARCALUMENIN"/>
    <property type="match status" value="1"/>
</dbReference>
<dbReference type="SUPFAM" id="SSF52540">
    <property type="entry name" value="P-loop containing nucleoside triphosphate hydrolases"/>
    <property type="match status" value="1"/>
</dbReference>
<dbReference type="AlphaFoldDB" id="A0A1G9A5Y5"/>
<evidence type="ECO:0000313" key="4">
    <source>
        <dbReference type="Proteomes" id="UP000198629"/>
    </source>
</evidence>
<dbReference type="RefSeq" id="WP_091469872.1">
    <property type="nucleotide sequence ID" value="NZ_FNFX01000001.1"/>
</dbReference>
<evidence type="ECO:0000259" key="2">
    <source>
        <dbReference type="Pfam" id="PF00350"/>
    </source>
</evidence>
<protein>
    <submittedName>
        <fullName evidence="3">Dynamin family protein</fullName>
    </submittedName>
</protein>
<evidence type="ECO:0000256" key="1">
    <source>
        <dbReference type="SAM" id="Coils"/>
    </source>
</evidence>
<feature type="domain" description="Dynamin N-terminal" evidence="2">
    <location>
        <begin position="59"/>
        <end position="259"/>
    </location>
</feature>
<sequence>MENNRLAQQFDLYTRWRETIADVLGEYQRWLGDKQLSDVQLEERIQQQLNRLREDKLNVAFVAEFSRGKSELINAIFFSDYGHRLLPSGAGRTTMCPTELRYDTGKPVSLSLLPIESSASQMSISEYRRMPQAWSVVEFDAHSRESMVEAFKEVSRTRRVTREEAQTLGLYHPDHADDDMLIGQDGLMEIPCWRYAVINFPHALLKQGLVILDTPGLNAIGAEPELTMSMLPNAHVVLFILGADTGVTKSEMEVWRRYISGARWKQKGRMAVLNKIDGLWDPLKTDDEIQVELYHQLQNTAELLGLSRDQILPTSAQKGLLAKVTGDHQLLQKSRLLQLEKNLSDELIPAKQEIVRESIHSEVDDMMHQTRNTLEARLQGVLEQADELRCLQGKNEDVIAQMMRKVKQDKVNFEVGLQRYQALRSVFSVQSHQLFHHLGMPALKNKVRETRDNMMKAAFTKTMRQAMDDFFSDLKRRMMDADVHVLEIKKMMEAMYEKFSKEHGLLQKTPPPFSTSRYLKALNKLEGIYRDQFNTTFNMIAHEKLTLTSKFFETLASHVVLEYEAANRDAESWLKAVIAPMESQMREHHMQLKRRVESIKRIYQATDTLEERIADLERVEFAIRQQLAELEQLKGKTLQALLHEEVIVQAA</sequence>
<dbReference type="InterPro" id="IPR051943">
    <property type="entry name" value="TRAFAC_Dynamin-like_GTPase"/>
</dbReference>
<organism evidence="3 4">
    <name type="scientific">Methylophilus rhizosphaerae</name>
    <dbReference type="NCBI Taxonomy" id="492660"/>
    <lineage>
        <taxon>Bacteria</taxon>
        <taxon>Pseudomonadati</taxon>
        <taxon>Pseudomonadota</taxon>
        <taxon>Betaproteobacteria</taxon>
        <taxon>Nitrosomonadales</taxon>
        <taxon>Methylophilaceae</taxon>
        <taxon>Methylophilus</taxon>
    </lineage>
</organism>
<evidence type="ECO:0000313" key="3">
    <source>
        <dbReference type="EMBL" id="SDK22005.1"/>
    </source>
</evidence>
<dbReference type="OrthoDB" id="5295100at2"/>
<feature type="coiled-coil region" evidence="1">
    <location>
        <begin position="599"/>
        <end position="636"/>
    </location>
</feature>
<dbReference type="Pfam" id="PF00350">
    <property type="entry name" value="Dynamin_N"/>
    <property type="match status" value="1"/>
</dbReference>
<dbReference type="InterPro" id="IPR045063">
    <property type="entry name" value="Dynamin_N"/>
</dbReference>
<dbReference type="Proteomes" id="UP000198629">
    <property type="component" value="Unassembled WGS sequence"/>
</dbReference>
<dbReference type="InterPro" id="IPR027417">
    <property type="entry name" value="P-loop_NTPase"/>
</dbReference>
<name>A0A1G9A5Y5_9PROT</name>